<dbReference type="Proteomes" id="UP001595975">
    <property type="component" value="Unassembled WGS sequence"/>
</dbReference>
<keyword evidence="9" id="KW-1185">Reference proteome</keyword>
<reference evidence="9" key="1">
    <citation type="journal article" date="2019" name="Int. J. Syst. Evol. Microbiol.">
        <title>The Global Catalogue of Microorganisms (GCM) 10K type strain sequencing project: providing services to taxonomists for standard genome sequencing and annotation.</title>
        <authorList>
            <consortium name="The Broad Institute Genomics Platform"/>
            <consortium name="The Broad Institute Genome Sequencing Center for Infectious Disease"/>
            <person name="Wu L."/>
            <person name="Ma J."/>
        </authorList>
    </citation>
    <scope>NUCLEOTIDE SEQUENCE [LARGE SCALE GENOMIC DNA]</scope>
    <source>
        <strain evidence="9">CGMCC 4.1437</strain>
    </source>
</reference>
<comment type="similarity">
    <text evidence="5">Belongs to the DNA photolyase family.</text>
</comment>
<sequence>MTVAIALLTQDLRLHDNPVLHAACAAADEVVPLFVLDPDVDAAGFAAPNRAAFLADCLTDLDASLRPLGGRLVLRRGPAASVTARLAAELDAVSVHVAAGVSGFAHRRERALRAGLGDRLHVHDGSLTALVPGAVTPAGKDHYAVFTPYFRAWSQAPHRTVLRAPKAVRTPGGLASEPVPTAAPESPGLPPGGERAGRRRWRSYPLERYAELHDDLAADGTSRLSPYLHFGCLSANELAAAATRRGGDGAEAFVRQLVWRDFHHQVLAARPLSARHDYRDRGDRWLPEDEEECTAWRQGRTGFPLVDAGMRQLAREGWMHNRARLVAASFLTKTLYRDWRIGARHFLRLLVDGDLANNQLNWQWVAGTGTDTRPNRVLNPLAQADRLDPDGAYVRRWVPELAHVAGRKVHRPWLLDERPAGYPEPIVDPAALSARLRRARDLD</sequence>
<comment type="caution">
    <text evidence="8">The sequence shown here is derived from an EMBL/GenBank/DDBJ whole genome shotgun (WGS) entry which is preliminary data.</text>
</comment>
<feature type="region of interest" description="Disordered" evidence="6">
    <location>
        <begin position="170"/>
        <end position="197"/>
    </location>
</feature>
<evidence type="ECO:0000313" key="9">
    <source>
        <dbReference type="Proteomes" id="UP001595975"/>
    </source>
</evidence>
<comment type="cofactor">
    <cofactor evidence="1">
        <name>FAD</name>
        <dbReference type="ChEBI" id="CHEBI:57692"/>
    </cofactor>
</comment>
<dbReference type="PRINTS" id="PR00147">
    <property type="entry name" value="DNAPHOTLYASE"/>
</dbReference>
<dbReference type="Gene3D" id="1.10.579.10">
    <property type="entry name" value="DNA Cyclobutane Dipyrimidine Photolyase, subunit A, domain 3"/>
    <property type="match status" value="1"/>
</dbReference>
<evidence type="ECO:0000256" key="4">
    <source>
        <dbReference type="ARBA" id="ARBA00022991"/>
    </source>
</evidence>
<dbReference type="PROSITE" id="PS00691">
    <property type="entry name" value="DNA_PHOTOLYASES_1_2"/>
    <property type="match status" value="1"/>
</dbReference>
<dbReference type="Pfam" id="PF00875">
    <property type="entry name" value="DNA_photolyase"/>
    <property type="match status" value="1"/>
</dbReference>
<dbReference type="EMBL" id="JBHSOF010000024">
    <property type="protein sequence ID" value="MFC5665192.1"/>
    <property type="molecule type" value="Genomic_DNA"/>
</dbReference>
<dbReference type="InterPro" id="IPR006050">
    <property type="entry name" value="DNA_photolyase_N"/>
</dbReference>
<dbReference type="PANTHER" id="PTHR11455">
    <property type="entry name" value="CRYPTOCHROME"/>
    <property type="match status" value="1"/>
</dbReference>
<evidence type="ECO:0000256" key="2">
    <source>
        <dbReference type="ARBA" id="ARBA00022630"/>
    </source>
</evidence>
<protein>
    <submittedName>
        <fullName evidence="8">Cryptochrome/photolyase family protein</fullName>
        <ecNumber evidence="8">4.1.99.3</ecNumber>
    </submittedName>
</protein>
<evidence type="ECO:0000256" key="5">
    <source>
        <dbReference type="RuleBase" id="RU004182"/>
    </source>
</evidence>
<dbReference type="PROSITE" id="PS51645">
    <property type="entry name" value="PHR_CRY_ALPHA_BETA"/>
    <property type="match status" value="1"/>
</dbReference>
<proteinExistence type="inferred from homology"/>
<keyword evidence="2 5" id="KW-0285">Flavoprotein</keyword>
<dbReference type="EC" id="4.1.99.3" evidence="8"/>
<dbReference type="PANTHER" id="PTHR11455:SF9">
    <property type="entry name" value="CRYPTOCHROME CIRCADIAN CLOCK 5 ISOFORM X1"/>
    <property type="match status" value="1"/>
</dbReference>
<dbReference type="InterPro" id="IPR014729">
    <property type="entry name" value="Rossmann-like_a/b/a_fold"/>
</dbReference>
<evidence type="ECO:0000256" key="3">
    <source>
        <dbReference type="ARBA" id="ARBA00022827"/>
    </source>
</evidence>
<evidence type="ECO:0000256" key="6">
    <source>
        <dbReference type="SAM" id="MobiDB-lite"/>
    </source>
</evidence>
<evidence type="ECO:0000259" key="7">
    <source>
        <dbReference type="PROSITE" id="PS51645"/>
    </source>
</evidence>
<dbReference type="SUPFAM" id="SSF48173">
    <property type="entry name" value="Cryptochrome/photolyase FAD-binding domain"/>
    <property type="match status" value="1"/>
</dbReference>
<name>A0ABW0X5U4_9ACTN</name>
<dbReference type="InterPro" id="IPR005101">
    <property type="entry name" value="Cryptochr/Photolyase_FAD-bd"/>
</dbReference>
<dbReference type="PROSITE" id="PS00394">
    <property type="entry name" value="DNA_PHOTOLYASES_1_1"/>
    <property type="match status" value="1"/>
</dbReference>
<evidence type="ECO:0000313" key="8">
    <source>
        <dbReference type="EMBL" id="MFC5665192.1"/>
    </source>
</evidence>
<dbReference type="InterPro" id="IPR018394">
    <property type="entry name" value="DNA_photolyase_1_CS_C"/>
</dbReference>
<accession>A0ABW0X5U4</accession>
<dbReference type="InterPro" id="IPR036155">
    <property type="entry name" value="Crypto/Photolyase_N_sf"/>
</dbReference>
<dbReference type="RefSeq" id="WP_380226877.1">
    <property type="nucleotide sequence ID" value="NZ_JBHSOF010000024.1"/>
</dbReference>
<keyword evidence="3 5" id="KW-0274">FAD</keyword>
<evidence type="ECO:0000256" key="1">
    <source>
        <dbReference type="ARBA" id="ARBA00001974"/>
    </source>
</evidence>
<dbReference type="InterPro" id="IPR002081">
    <property type="entry name" value="Cryptochrome/DNA_photolyase_1"/>
</dbReference>
<dbReference type="Gene3D" id="3.40.50.620">
    <property type="entry name" value="HUPs"/>
    <property type="match status" value="1"/>
</dbReference>
<dbReference type="Pfam" id="PF03441">
    <property type="entry name" value="FAD_binding_7"/>
    <property type="match status" value="1"/>
</dbReference>
<dbReference type="GO" id="GO:0003904">
    <property type="term" value="F:deoxyribodipyrimidine photo-lyase activity"/>
    <property type="evidence" value="ECO:0007669"/>
    <property type="project" value="UniProtKB-EC"/>
</dbReference>
<keyword evidence="4 5" id="KW-0157">Chromophore</keyword>
<feature type="domain" description="Photolyase/cryptochrome alpha/beta" evidence="7">
    <location>
        <begin position="2"/>
        <end position="128"/>
    </location>
</feature>
<organism evidence="8 9">
    <name type="scientific">Kitasatospora misakiensis</name>
    <dbReference type="NCBI Taxonomy" id="67330"/>
    <lineage>
        <taxon>Bacteria</taxon>
        <taxon>Bacillati</taxon>
        <taxon>Actinomycetota</taxon>
        <taxon>Actinomycetes</taxon>
        <taxon>Kitasatosporales</taxon>
        <taxon>Streptomycetaceae</taxon>
        <taxon>Kitasatospora</taxon>
    </lineage>
</organism>
<dbReference type="Gene3D" id="1.25.40.80">
    <property type="match status" value="1"/>
</dbReference>
<dbReference type="InterPro" id="IPR036134">
    <property type="entry name" value="Crypto/Photolyase_FAD-like_sf"/>
</dbReference>
<dbReference type="SUPFAM" id="SSF52425">
    <property type="entry name" value="Cryptochrome/photolyase, N-terminal domain"/>
    <property type="match status" value="1"/>
</dbReference>
<gene>
    <name evidence="8" type="ORF">ACFP3U_19665</name>
</gene>
<keyword evidence="8" id="KW-0456">Lyase</keyword>